<accession>A0A7W3QJA1</accession>
<dbReference type="AlphaFoldDB" id="A0A7W3QJA1"/>
<gene>
    <name evidence="1" type="ORF">HNR61_000748</name>
</gene>
<name>A0A7W3QJA1_ACTNM</name>
<evidence type="ECO:0000313" key="1">
    <source>
        <dbReference type="EMBL" id="MBA8949150.1"/>
    </source>
</evidence>
<proteinExistence type="predicted"/>
<evidence type="ECO:0008006" key="3">
    <source>
        <dbReference type="Google" id="ProtNLM"/>
    </source>
</evidence>
<comment type="caution">
    <text evidence="1">The sequence shown here is derived from an EMBL/GenBank/DDBJ whole genome shotgun (WGS) entry which is preliminary data.</text>
</comment>
<dbReference type="Proteomes" id="UP000572680">
    <property type="component" value="Unassembled WGS sequence"/>
</dbReference>
<keyword evidence="2" id="KW-1185">Reference proteome</keyword>
<reference evidence="1 2" key="1">
    <citation type="submission" date="2020-08" db="EMBL/GenBank/DDBJ databases">
        <title>Genomic Encyclopedia of Type Strains, Phase IV (KMG-IV): sequencing the most valuable type-strain genomes for metagenomic binning, comparative biology and taxonomic classification.</title>
        <authorList>
            <person name="Goeker M."/>
        </authorList>
    </citation>
    <scope>NUCLEOTIDE SEQUENCE [LARGE SCALE GENOMIC DNA]</scope>
    <source>
        <strain evidence="1 2">DSM 44197</strain>
    </source>
</reference>
<dbReference type="Gene3D" id="3.30.530.20">
    <property type="match status" value="1"/>
</dbReference>
<evidence type="ECO:0000313" key="2">
    <source>
        <dbReference type="Proteomes" id="UP000572680"/>
    </source>
</evidence>
<dbReference type="EMBL" id="JACJIA010000001">
    <property type="protein sequence ID" value="MBA8949150.1"/>
    <property type="molecule type" value="Genomic_DNA"/>
</dbReference>
<dbReference type="RefSeq" id="WP_220508879.1">
    <property type="nucleotide sequence ID" value="NZ_BAAALP010000008.1"/>
</dbReference>
<dbReference type="InterPro" id="IPR023393">
    <property type="entry name" value="START-like_dom_sf"/>
</dbReference>
<protein>
    <recommendedName>
        <fullName evidence="3">Polyketide cyclase / dehydrase and lipid transport</fullName>
    </recommendedName>
</protein>
<dbReference type="SUPFAM" id="SSF55961">
    <property type="entry name" value="Bet v1-like"/>
    <property type="match status" value="1"/>
</dbReference>
<organism evidence="1 2">
    <name type="scientific">Actinomadura namibiensis</name>
    <dbReference type="NCBI Taxonomy" id="182080"/>
    <lineage>
        <taxon>Bacteria</taxon>
        <taxon>Bacillati</taxon>
        <taxon>Actinomycetota</taxon>
        <taxon>Actinomycetes</taxon>
        <taxon>Streptosporangiales</taxon>
        <taxon>Thermomonosporaceae</taxon>
        <taxon>Actinomadura</taxon>
    </lineage>
</organism>
<sequence length="113" mass="11856">MSGIRAALRAGSAFRWTAPAPATPATTLVITSTVEQLGRHACLRWTGPAVGEGLRVDGVHVWTFTKVRGGVLVPTEETRTGPQVDADVPLATEILGAGLKAWLNDLKAAAEAR</sequence>